<gene>
    <name evidence="2" type="ORF">GH714_029647</name>
</gene>
<dbReference type="Pfam" id="PF07713">
    <property type="entry name" value="DUF1604"/>
    <property type="match status" value="1"/>
</dbReference>
<dbReference type="EMBL" id="JAAGAX010000001">
    <property type="protein sequence ID" value="KAF2325506.1"/>
    <property type="molecule type" value="Genomic_DNA"/>
</dbReference>
<dbReference type="InterPro" id="IPR011666">
    <property type="entry name" value="DUF1604"/>
</dbReference>
<protein>
    <recommendedName>
        <fullName evidence="1">G patch domain-containing protein</fullName>
    </recommendedName>
</protein>
<organism evidence="2 3">
    <name type="scientific">Hevea brasiliensis</name>
    <name type="common">Para rubber tree</name>
    <name type="synonym">Siphonia brasiliensis</name>
    <dbReference type="NCBI Taxonomy" id="3981"/>
    <lineage>
        <taxon>Eukaryota</taxon>
        <taxon>Viridiplantae</taxon>
        <taxon>Streptophyta</taxon>
        <taxon>Embryophyta</taxon>
        <taxon>Tracheophyta</taxon>
        <taxon>Spermatophyta</taxon>
        <taxon>Magnoliopsida</taxon>
        <taxon>eudicotyledons</taxon>
        <taxon>Gunneridae</taxon>
        <taxon>Pentapetalae</taxon>
        <taxon>rosids</taxon>
        <taxon>fabids</taxon>
        <taxon>Malpighiales</taxon>
        <taxon>Euphorbiaceae</taxon>
        <taxon>Crotonoideae</taxon>
        <taxon>Micrandreae</taxon>
        <taxon>Hevea</taxon>
    </lineage>
</organism>
<dbReference type="PANTHER" id="PTHR13384">
    <property type="entry name" value="G PATCH DOMAIN-CONTAINING PROTEIN 1"/>
    <property type="match status" value="1"/>
</dbReference>
<evidence type="ECO:0000259" key="1">
    <source>
        <dbReference type="Pfam" id="PF07713"/>
    </source>
</evidence>
<dbReference type="GO" id="GO:0003723">
    <property type="term" value="F:RNA binding"/>
    <property type="evidence" value="ECO:0007669"/>
    <property type="project" value="TreeGrafter"/>
</dbReference>
<dbReference type="Proteomes" id="UP000467840">
    <property type="component" value="Chromosome 5"/>
</dbReference>
<name>A0A6A6NK93_HEVBR</name>
<accession>A0A6A6NK93</accession>
<evidence type="ECO:0000313" key="2">
    <source>
        <dbReference type="EMBL" id="KAF2325506.1"/>
    </source>
</evidence>
<keyword evidence="3" id="KW-1185">Reference proteome</keyword>
<dbReference type="GO" id="GO:0005634">
    <property type="term" value="C:nucleus"/>
    <property type="evidence" value="ECO:0007669"/>
    <property type="project" value="TreeGrafter"/>
</dbReference>
<dbReference type="AlphaFoldDB" id="A0A6A6NK93"/>
<evidence type="ECO:0000313" key="3">
    <source>
        <dbReference type="Proteomes" id="UP000467840"/>
    </source>
</evidence>
<feature type="domain" description="G patch" evidence="1">
    <location>
        <begin position="33"/>
        <end position="112"/>
    </location>
</feature>
<comment type="caution">
    <text evidence="2">The sequence shown here is derived from an EMBL/GenBank/DDBJ whole genome shotgun (WGS) entry which is preliminary data.</text>
</comment>
<reference evidence="2 3" key="1">
    <citation type="journal article" date="2020" name="Mol. Plant">
        <title>The Chromosome-Based Rubber Tree Genome Provides New Insights into Spurge Genome Evolution and Rubber Biosynthesis.</title>
        <authorList>
            <person name="Liu J."/>
            <person name="Shi C."/>
            <person name="Shi C.C."/>
            <person name="Li W."/>
            <person name="Zhang Q.J."/>
            <person name="Zhang Y."/>
            <person name="Li K."/>
            <person name="Lu H.F."/>
            <person name="Shi C."/>
            <person name="Zhu S.T."/>
            <person name="Xiao Z.Y."/>
            <person name="Nan H."/>
            <person name="Yue Y."/>
            <person name="Zhu X.G."/>
            <person name="Wu Y."/>
            <person name="Hong X.N."/>
            <person name="Fan G.Y."/>
            <person name="Tong Y."/>
            <person name="Zhang D."/>
            <person name="Mao C.L."/>
            <person name="Liu Y.L."/>
            <person name="Hao S.J."/>
            <person name="Liu W.Q."/>
            <person name="Lv M.Q."/>
            <person name="Zhang H.B."/>
            <person name="Liu Y."/>
            <person name="Hu-Tang G.R."/>
            <person name="Wang J.P."/>
            <person name="Wang J.H."/>
            <person name="Sun Y.H."/>
            <person name="Ni S.B."/>
            <person name="Chen W.B."/>
            <person name="Zhang X.C."/>
            <person name="Jiao Y.N."/>
            <person name="Eichler E.E."/>
            <person name="Li G.H."/>
            <person name="Liu X."/>
            <person name="Gao L.Z."/>
        </authorList>
    </citation>
    <scope>NUCLEOTIDE SEQUENCE [LARGE SCALE GENOMIC DNA]</scope>
    <source>
        <strain evidence="3">cv. GT1</strain>
        <tissue evidence="2">Leaf</tissue>
    </source>
</reference>
<proteinExistence type="predicted"/>
<dbReference type="GO" id="GO:0006397">
    <property type="term" value="P:mRNA processing"/>
    <property type="evidence" value="ECO:0007669"/>
    <property type="project" value="InterPro"/>
</dbReference>
<sequence>MGVGPIELIEREEELTSRKKKAFAEASGHLRTLPSWKQEVRDEEGRRRFHGAFTGGFSAGYYSTLGSEEGWTPRSFTSSCKNRAEVKQQSILNFLDEDEKAELEGRSLGISSQFDTRLDLQLLNMLVNKLRRNNSRGVLSTYLQELEIPFLFRNFFLWPSAIPGPVLDEIVLPATESIGVKLLLKMWWRHGHSIKDSHANLLCVCYAFKQMLVEKLEELFLAFSSDDAQAHRAEAELSEDCLGKLRQSVNDDVQTSQSTPRKTGCYDK</sequence>
<dbReference type="PANTHER" id="PTHR13384:SF19">
    <property type="entry name" value="G PATCH DOMAIN-CONTAINING PROTEIN 1"/>
    <property type="match status" value="1"/>
</dbReference>